<dbReference type="SUPFAM" id="SSF52540">
    <property type="entry name" value="P-loop containing nucleoside triphosphate hydrolases"/>
    <property type="match status" value="1"/>
</dbReference>
<dbReference type="PROSITE" id="PS51192">
    <property type="entry name" value="HELICASE_ATP_BIND_1"/>
    <property type="match status" value="1"/>
</dbReference>
<keyword evidence="9" id="KW-0051">Antiviral defense</keyword>
<dbReference type="InterPro" id="IPR006483">
    <property type="entry name" value="CRISPR-assoc_Cas3_HD"/>
</dbReference>
<dbReference type="InterPro" id="IPR027417">
    <property type="entry name" value="P-loop_NTPase"/>
</dbReference>
<evidence type="ECO:0000313" key="13">
    <source>
        <dbReference type="Proteomes" id="UP000677913"/>
    </source>
</evidence>
<dbReference type="GO" id="GO:0003724">
    <property type="term" value="F:RNA helicase activity"/>
    <property type="evidence" value="ECO:0007669"/>
    <property type="project" value="TreeGrafter"/>
</dbReference>
<dbReference type="InterPro" id="IPR054712">
    <property type="entry name" value="Cas3-like_dom"/>
</dbReference>
<dbReference type="CDD" id="cd09641">
    <property type="entry name" value="Cas3''_I"/>
    <property type="match status" value="1"/>
</dbReference>
<keyword evidence="6" id="KW-0378">Hydrolase</keyword>
<dbReference type="InterPro" id="IPR038257">
    <property type="entry name" value="CRISPR-assoc_Cas3_HD_sf"/>
</dbReference>
<comment type="caution">
    <text evidence="12">The sequence shown here is derived from an EMBL/GenBank/DDBJ whole genome shotgun (WGS) entry which is preliminary data.</text>
</comment>
<dbReference type="InterPro" id="IPR041372">
    <property type="entry name" value="Cas3_C"/>
</dbReference>
<dbReference type="InterPro" id="IPR006474">
    <property type="entry name" value="Helicase_Cas3_CRISPR-ass_core"/>
</dbReference>
<feature type="domain" description="HD Cas3-type" evidence="11">
    <location>
        <begin position="46"/>
        <end position="241"/>
    </location>
</feature>
<accession>A0A8J7WSH8</accession>
<dbReference type="GO" id="GO:0003723">
    <property type="term" value="F:RNA binding"/>
    <property type="evidence" value="ECO:0007669"/>
    <property type="project" value="TreeGrafter"/>
</dbReference>
<name>A0A8J7WSH8_9ACTN</name>
<dbReference type="AlphaFoldDB" id="A0A8J7WSH8"/>
<dbReference type="InterPro" id="IPR014001">
    <property type="entry name" value="Helicase_ATP-bd"/>
</dbReference>
<gene>
    <name evidence="12" type="primary">cas3</name>
    <name evidence="12" type="ORF">KGA66_21555</name>
</gene>
<comment type="similarity">
    <text evidence="2">In the central section; belongs to the CRISPR-associated helicase Cas3 family.</text>
</comment>
<dbReference type="GO" id="GO:0016787">
    <property type="term" value="F:hydrolase activity"/>
    <property type="evidence" value="ECO:0007669"/>
    <property type="project" value="UniProtKB-KW"/>
</dbReference>
<organism evidence="12 13">
    <name type="scientific">Actinocrinis puniceicyclus</name>
    <dbReference type="NCBI Taxonomy" id="977794"/>
    <lineage>
        <taxon>Bacteria</taxon>
        <taxon>Bacillati</taxon>
        <taxon>Actinomycetota</taxon>
        <taxon>Actinomycetes</taxon>
        <taxon>Catenulisporales</taxon>
        <taxon>Actinospicaceae</taxon>
        <taxon>Actinocrinis</taxon>
    </lineage>
</organism>
<proteinExistence type="inferred from homology"/>
<dbReference type="Pfam" id="PF18395">
    <property type="entry name" value="Cas3_C"/>
    <property type="match status" value="1"/>
</dbReference>
<dbReference type="PROSITE" id="PS51643">
    <property type="entry name" value="HD_CAS3"/>
    <property type="match status" value="1"/>
</dbReference>
<keyword evidence="7" id="KW-0347">Helicase</keyword>
<keyword evidence="4" id="KW-0479">Metal-binding</keyword>
<keyword evidence="13" id="KW-1185">Reference proteome</keyword>
<dbReference type="InterPro" id="IPR001650">
    <property type="entry name" value="Helicase_C-like"/>
</dbReference>
<protein>
    <submittedName>
        <fullName evidence="12">CRISPR-associated helicase Cas3</fullName>
    </submittedName>
</protein>
<evidence type="ECO:0000256" key="6">
    <source>
        <dbReference type="ARBA" id="ARBA00022801"/>
    </source>
</evidence>
<keyword evidence="8" id="KW-0067">ATP-binding</keyword>
<dbReference type="Pfam" id="PF18019">
    <property type="entry name" value="Cas3_HD"/>
    <property type="match status" value="1"/>
</dbReference>
<keyword evidence="3" id="KW-0540">Nuclease</keyword>
<reference evidence="12" key="1">
    <citation type="submission" date="2021-04" db="EMBL/GenBank/DDBJ databases">
        <title>Genome based classification of Actinospica acidithermotolerans sp. nov., an actinobacterium isolated from an Indonesian hot spring.</title>
        <authorList>
            <person name="Kusuma A.B."/>
            <person name="Putra K.E."/>
            <person name="Nafisah S."/>
            <person name="Loh J."/>
            <person name="Nouioui I."/>
            <person name="Goodfellow M."/>
        </authorList>
    </citation>
    <scope>NUCLEOTIDE SEQUENCE</scope>
    <source>
        <strain evidence="12">DSM 45618</strain>
    </source>
</reference>
<evidence type="ECO:0000259" key="10">
    <source>
        <dbReference type="PROSITE" id="PS51192"/>
    </source>
</evidence>
<dbReference type="PANTHER" id="PTHR47963">
    <property type="entry name" value="DEAD-BOX ATP-DEPENDENT RNA HELICASE 47, MITOCHONDRIAL"/>
    <property type="match status" value="1"/>
</dbReference>
<dbReference type="SMART" id="SM00487">
    <property type="entry name" value="DEXDc"/>
    <property type="match status" value="1"/>
</dbReference>
<dbReference type="GO" id="GO:0046872">
    <property type="term" value="F:metal ion binding"/>
    <property type="evidence" value="ECO:0007669"/>
    <property type="project" value="UniProtKB-KW"/>
</dbReference>
<dbReference type="NCBIfam" id="TIGR01596">
    <property type="entry name" value="cas3_HD"/>
    <property type="match status" value="1"/>
</dbReference>
<evidence type="ECO:0000256" key="2">
    <source>
        <dbReference type="ARBA" id="ARBA00009046"/>
    </source>
</evidence>
<dbReference type="InterPro" id="IPR050547">
    <property type="entry name" value="DEAD_box_RNA_helicases"/>
</dbReference>
<feature type="domain" description="Helicase ATP-binding" evidence="10">
    <location>
        <begin position="310"/>
        <end position="530"/>
    </location>
</feature>
<keyword evidence="5" id="KW-0547">Nucleotide-binding</keyword>
<evidence type="ECO:0000256" key="1">
    <source>
        <dbReference type="ARBA" id="ARBA00006847"/>
    </source>
</evidence>
<dbReference type="GO" id="GO:0051607">
    <property type="term" value="P:defense response to virus"/>
    <property type="evidence" value="ECO:0007669"/>
    <property type="project" value="UniProtKB-KW"/>
</dbReference>
<dbReference type="NCBIfam" id="TIGR01587">
    <property type="entry name" value="cas3_core"/>
    <property type="match status" value="1"/>
</dbReference>
<evidence type="ECO:0000256" key="7">
    <source>
        <dbReference type="ARBA" id="ARBA00022806"/>
    </source>
</evidence>
<dbReference type="Proteomes" id="UP000677913">
    <property type="component" value="Unassembled WGS sequence"/>
</dbReference>
<evidence type="ECO:0000259" key="11">
    <source>
        <dbReference type="PROSITE" id="PS51643"/>
    </source>
</evidence>
<evidence type="ECO:0000256" key="4">
    <source>
        <dbReference type="ARBA" id="ARBA00022723"/>
    </source>
</evidence>
<dbReference type="SMART" id="SM00490">
    <property type="entry name" value="HELICc"/>
    <property type="match status" value="1"/>
</dbReference>
<dbReference type="GO" id="GO:0005524">
    <property type="term" value="F:ATP binding"/>
    <property type="evidence" value="ECO:0007669"/>
    <property type="project" value="UniProtKB-KW"/>
</dbReference>
<dbReference type="GO" id="GO:0004518">
    <property type="term" value="F:nuclease activity"/>
    <property type="evidence" value="ECO:0007669"/>
    <property type="project" value="UniProtKB-KW"/>
</dbReference>
<dbReference type="RefSeq" id="WP_211470005.1">
    <property type="nucleotide sequence ID" value="NZ_JAGSXH010000094.1"/>
</dbReference>
<dbReference type="PANTHER" id="PTHR47963:SF9">
    <property type="entry name" value="CRISPR-ASSOCIATED ENDONUCLEASE_HELICASE CAS3"/>
    <property type="match status" value="1"/>
</dbReference>
<sequence>MSAVEDAPLESNVDGVSLAALAAQMGYGDESVAQLGVLWGKSAGRAGGTLNLLLSHMLDTAAVAEQIWHGMLAEKLKVLLNGLGGGDGLRFFTWLCGVHDCGKATPAHQALDEVSAAPVLAAGLRWPYGQKLRDWRHTKAGGKILRDILKDRWAKEQIDWVWPIVAGHHGTFPPVGALNSPESRKDHHGRGAEWRAVQAAVVEVFTRAVGYPSLDAAQPSRAPSRSEQLALSGLVIMADWVASNESYFTGIADLNRVSVAGARERAHSAWVDLGLCGGWGRLPVPGADDVVRERFGDIARPFQRLVLDAARRMAGPGLVIVEAPMGEGKTKAALAAAEVLAARFGADGVFLGMPTQATCDPMYSLMHAWASGFGGGLERQVALLHGKSRFNPEWRKALRRSDADSAAAGASGFSCDDFNYGDDMYGGPGGSCDKPEREAPAEWFLGPKRGLLVPFVVGTVDQLLHAATRTKHVMVRFAGLAGKVVIVDEVHAADVYMEQFLTEALRWLGRARVPVILLSATLAPGQRRALTWAYLCGALGLREFSGDALPEPGGYPSVTAVTASEDAGARFLVEHAQPWRPSLAVRVEVLEDASAEPSQVPGVVREKVGSGGVALVIMNSVKRAQYVYQELMAQFGEDAVLLHGRLCAADRADRTGECVRRLSPGGERPRRMVIVATQVAEQSFDIDADVLITDIAPIDLLLQRIGRIHRHAGIARMTGMETPSVVVTGFEVRAGGPRFDGACEAVYGSYRLLRTAAKVLEARDGEGWQVPADVPQLVADVYGEEWPVGEESWHPAHDASKSAWLTDQGRRAGSAEKFLLGNRNDDGAPTLAGLHRHETSGAVDDEELSAVVRDGDPTVEAILVRRSDRGYCTLHGARIGINGEASENLLDEVLGGTTRLPAKLTTAAKEQLRPLNGWLGHEWLKRWPALVLEEDGTAQLGEYTVGYDRELGLTVERDGGPGQRQSRVG</sequence>
<dbReference type="Gene3D" id="3.40.50.300">
    <property type="entry name" value="P-loop containing nucleotide triphosphate hydrolases"/>
    <property type="match status" value="2"/>
</dbReference>
<comment type="similarity">
    <text evidence="1">In the N-terminal section; belongs to the CRISPR-associated nuclease Cas3-HD family.</text>
</comment>
<evidence type="ECO:0000256" key="8">
    <source>
        <dbReference type="ARBA" id="ARBA00022840"/>
    </source>
</evidence>
<dbReference type="Gene3D" id="1.10.3210.30">
    <property type="match status" value="1"/>
</dbReference>
<evidence type="ECO:0000256" key="9">
    <source>
        <dbReference type="ARBA" id="ARBA00023118"/>
    </source>
</evidence>
<dbReference type="Pfam" id="PF22590">
    <property type="entry name" value="Cas3-like_C_2"/>
    <property type="match status" value="1"/>
</dbReference>
<dbReference type="EMBL" id="JAGSXH010000094">
    <property type="protein sequence ID" value="MBS2965652.1"/>
    <property type="molecule type" value="Genomic_DNA"/>
</dbReference>
<evidence type="ECO:0000256" key="3">
    <source>
        <dbReference type="ARBA" id="ARBA00022722"/>
    </source>
</evidence>
<evidence type="ECO:0000256" key="5">
    <source>
        <dbReference type="ARBA" id="ARBA00022741"/>
    </source>
</evidence>
<evidence type="ECO:0000313" key="12">
    <source>
        <dbReference type="EMBL" id="MBS2965652.1"/>
    </source>
</evidence>